<dbReference type="GO" id="GO:0005524">
    <property type="term" value="F:ATP binding"/>
    <property type="evidence" value="ECO:0007669"/>
    <property type="project" value="UniProtKB-UniRule"/>
</dbReference>
<reference evidence="6" key="1">
    <citation type="submission" date="2017-08" db="EMBL/GenBank/DDBJ databases">
        <authorList>
            <person name="Cuomo C."/>
            <person name="Billmyre B."/>
            <person name="Heitman J."/>
        </authorList>
    </citation>
    <scope>NUCLEOTIDE SEQUENCE</scope>
    <source>
        <strain evidence="6">CBS 12478</strain>
    </source>
</reference>
<keyword evidence="1 3" id="KW-0547">Nucleotide-binding</keyword>
<keyword evidence="3" id="KW-0418">Kinase</keyword>
<dbReference type="CDD" id="cd17300">
    <property type="entry name" value="PIPKc_PIKfyve"/>
    <property type="match status" value="1"/>
</dbReference>
<feature type="compositionally biased region" description="Basic and acidic residues" evidence="4">
    <location>
        <begin position="88"/>
        <end position="99"/>
    </location>
</feature>
<dbReference type="Gene3D" id="3.30.800.10">
    <property type="entry name" value="Phosphatidylinositol Phosphate Kinase II Beta"/>
    <property type="match status" value="1"/>
</dbReference>
<feature type="compositionally biased region" description="Basic and acidic residues" evidence="4">
    <location>
        <begin position="611"/>
        <end position="625"/>
    </location>
</feature>
<dbReference type="InterPro" id="IPR002498">
    <property type="entry name" value="PInositol-4-P-4/5-kinase_core"/>
</dbReference>
<dbReference type="PANTHER" id="PTHR45748">
    <property type="entry name" value="1-PHOSPHATIDYLINOSITOL 3-PHOSPHATE 5-KINASE-RELATED"/>
    <property type="match status" value="1"/>
</dbReference>
<protein>
    <recommendedName>
        <fullName evidence="5">PIPK domain-containing protein</fullName>
    </recommendedName>
</protein>
<feature type="compositionally biased region" description="Low complexity" evidence="4">
    <location>
        <begin position="383"/>
        <end position="399"/>
    </location>
</feature>
<dbReference type="GeneID" id="43588924"/>
<reference evidence="6" key="2">
    <citation type="submission" date="2024-01" db="EMBL/GenBank/DDBJ databases">
        <title>Comparative genomics of Cryptococcus and Kwoniella reveals pathogenesis evolution and contrasting modes of karyotype evolution via chromosome fusion or intercentromeric recombination.</title>
        <authorList>
            <person name="Coelho M.A."/>
            <person name="David-Palma M."/>
            <person name="Shea T."/>
            <person name="Bowers K."/>
            <person name="McGinley-Smith S."/>
            <person name="Mohammad A.W."/>
            <person name="Gnirke A."/>
            <person name="Yurkov A.M."/>
            <person name="Nowrousian M."/>
            <person name="Sun S."/>
            <person name="Cuomo C.A."/>
            <person name="Heitman J."/>
        </authorList>
    </citation>
    <scope>NUCLEOTIDE SEQUENCE</scope>
    <source>
        <strain evidence="6">CBS 12478</strain>
    </source>
</reference>
<gene>
    <name evidence="6" type="ORF">CI109_102220</name>
</gene>
<dbReference type="SUPFAM" id="SSF56104">
    <property type="entry name" value="SAICAR synthase-like"/>
    <property type="match status" value="1"/>
</dbReference>
<name>A0AAJ8LH81_9TREE</name>
<keyword evidence="7" id="KW-1185">Reference proteome</keyword>
<dbReference type="PROSITE" id="PS51455">
    <property type="entry name" value="PIPK"/>
    <property type="match status" value="1"/>
</dbReference>
<feature type="region of interest" description="Disordered" evidence="4">
    <location>
        <begin position="365"/>
        <end position="413"/>
    </location>
</feature>
<evidence type="ECO:0000313" key="6">
    <source>
        <dbReference type="EMBL" id="WWD17779.1"/>
    </source>
</evidence>
<dbReference type="PANTHER" id="PTHR45748:SF7">
    <property type="entry name" value="1-PHOSPHATIDYLINOSITOL 3-PHOSPHATE 5-KINASE-RELATED"/>
    <property type="match status" value="1"/>
</dbReference>
<evidence type="ECO:0000256" key="1">
    <source>
        <dbReference type="ARBA" id="ARBA00022741"/>
    </source>
</evidence>
<evidence type="ECO:0000256" key="2">
    <source>
        <dbReference type="ARBA" id="ARBA00022840"/>
    </source>
</evidence>
<dbReference type="GO" id="GO:0010008">
    <property type="term" value="C:endosome membrane"/>
    <property type="evidence" value="ECO:0007669"/>
    <property type="project" value="TreeGrafter"/>
</dbReference>
<evidence type="ECO:0000256" key="3">
    <source>
        <dbReference type="PROSITE-ProRule" id="PRU00781"/>
    </source>
</evidence>
<feature type="domain" description="PIPK" evidence="5">
    <location>
        <begin position="1370"/>
        <end position="1704"/>
    </location>
</feature>
<dbReference type="RefSeq" id="XP_031860899.2">
    <property type="nucleotide sequence ID" value="XM_032004784.2"/>
</dbReference>
<dbReference type="Gene3D" id="3.30.810.10">
    <property type="entry name" value="2-Layer Sandwich"/>
    <property type="match status" value="1"/>
</dbReference>
<feature type="compositionally biased region" description="Polar residues" evidence="4">
    <location>
        <begin position="760"/>
        <end position="770"/>
    </location>
</feature>
<dbReference type="GO" id="GO:0000285">
    <property type="term" value="F:1-phosphatidylinositol-3-phosphate 5-kinase activity"/>
    <property type="evidence" value="ECO:0007669"/>
    <property type="project" value="InterPro"/>
</dbReference>
<feature type="region of interest" description="Disordered" evidence="4">
    <location>
        <begin position="460"/>
        <end position="500"/>
    </location>
</feature>
<dbReference type="GO" id="GO:0000329">
    <property type="term" value="C:fungal-type vacuole membrane"/>
    <property type="evidence" value="ECO:0007669"/>
    <property type="project" value="TreeGrafter"/>
</dbReference>
<feature type="region of interest" description="Disordered" evidence="4">
    <location>
        <begin position="72"/>
        <end position="99"/>
    </location>
</feature>
<feature type="compositionally biased region" description="Pro residues" evidence="4">
    <location>
        <begin position="29"/>
        <end position="49"/>
    </location>
</feature>
<dbReference type="GO" id="GO:0046854">
    <property type="term" value="P:phosphatidylinositol phosphate biosynthetic process"/>
    <property type="evidence" value="ECO:0007669"/>
    <property type="project" value="TreeGrafter"/>
</dbReference>
<feature type="compositionally biased region" description="Polar residues" evidence="4">
    <location>
        <begin position="599"/>
        <end position="610"/>
    </location>
</feature>
<feature type="region of interest" description="Disordered" evidence="4">
    <location>
        <begin position="152"/>
        <end position="257"/>
    </location>
</feature>
<dbReference type="KEGG" id="ksn:43588924"/>
<accession>A0AAJ8LH81</accession>
<feature type="compositionally biased region" description="Basic and acidic residues" evidence="4">
    <location>
        <begin position="742"/>
        <end position="757"/>
    </location>
</feature>
<dbReference type="Proteomes" id="UP000322225">
    <property type="component" value="Chromosome 4"/>
</dbReference>
<feature type="region of interest" description="Disordered" evidence="4">
    <location>
        <begin position="682"/>
        <end position="702"/>
    </location>
</feature>
<keyword evidence="3" id="KW-0808">Transferase</keyword>
<organism evidence="6 7">
    <name type="scientific">Kwoniella shandongensis</name>
    <dbReference type="NCBI Taxonomy" id="1734106"/>
    <lineage>
        <taxon>Eukaryota</taxon>
        <taxon>Fungi</taxon>
        <taxon>Dikarya</taxon>
        <taxon>Basidiomycota</taxon>
        <taxon>Agaricomycotina</taxon>
        <taxon>Tremellomycetes</taxon>
        <taxon>Tremellales</taxon>
        <taxon>Cryptococcaceae</taxon>
        <taxon>Kwoniella</taxon>
    </lineage>
</organism>
<evidence type="ECO:0000259" key="5">
    <source>
        <dbReference type="PROSITE" id="PS51455"/>
    </source>
</evidence>
<dbReference type="InterPro" id="IPR044769">
    <property type="entry name" value="PIKfyve_PIPKc"/>
</dbReference>
<sequence length="1730" mass="190499">MASKASTMVASPEQASPLPPAPSSRSPSPVKPLPADPFPPRSSLPPPSPRKNALGLPPTYLRHLRRLLHQWLEQQTQKEEDGLPLPREGSDGETKPLWSEKRIQELENAVWNGIVIPQLGKEKRRGRNLLELDWSDWIKKAEKRKKVWKAELLQQGRAEGSSPEREDRRRKTKNTLPPSDPRHSTKATATDTDIPAAKSRLTVPSTPILRPTQSGSYTPSRSSTRSSSMSSFDSSNRRQEGRVAPKETWRDQDDEADQQKEWWQIITSLKGFEKLSLSTKDEWELIDDDLPKIGTVPRDLPGAFPQISNLDYLRRSEDRYRSTASSSQSQFSELGLPVPSPKPFISPIVDCDMVKPVFCLHFPSPPSRRSGSQSTLRLRRNDSLGASSTGSIGSTSGKKWWGGSGGRWSEMTAGPDHEEEVIPEVSFVEGRFVPPTFYSYDSQSTRKGLYKAAVRKRKSVRDAFQRSPAPSMDDTAIASDSEVDESLDDPKLSSSSEALHGSRIQNKGSLSAVIAGADNDIPVDAVANGTLGIVGGTVVIKGVTRVVERQSLEGVLRLMLYTIQIMMMELDLLDAFGVPREPDDPPVPSKHTFDGAYESRSQTKPRQSTDLVRKGSLKDRKDKTKGFLQKLGKESKLVWEGLLGRRRLSQSQDHPHSTLEPDYEVTLMTAAELGLESKEAALPSSTKLASGTPVHETRPSHPTERYLQVLSRLASLGHSTTPGLILPMPPLLLRMKEEDRIRQEKAKQEISNDKLETPDSLPQSAVSATLTPGHALDPLKGRALGYRLGGDVRAGLGALTSGLNTFSGWIRLQRLETLYCVGLDNGVFENGNRDLNICHKPKPQTFVFWDEEGDQSIEEFVRDLTEDVGEEGIICPRSGCTASETEHVRWWIHAGKKVGMKIEIIDGDGAAGTEVWVKCKQCGKTNEPRFLGDGATAYSWGKLLELLLYTNVLRPADLCSHASAADNIIHHIRTERMVLSLSAEDIPVLDTRLPKLQVGPNVPKRKSGTESITQAMEGVTRMTAKAERIEGVRKDIEDFYSSLTDRLAVLINRTKELSLETPEKTLTSTERYTHVLTLETLSAELQLAKSALLEKLSTTSSSQLNDVRRQLAQHIHMAETKIAVWQKAHNLEGALDETPLAIPEYADGRKVHALPGSSILVREDEPSSLIAYTLSSLSYFTELTHTTKTSTADDSTAAVQGDGMTTKKLEGGADGSGIDTWSVRVRRLDSPRDLLSLRTLKTKKSDAAMPPASKLALSLTPKAPSTELSLEQVEGNMSSTATIGPAGLDQKPASVHEPDSATTSSFKSPPMTVRRVTNESISSPTPPSAFRPVRSVSSTALPTPAITSASSVDAPLSKEGWGSVTSTFSNSFNQLLKLGTDVGETLGSIRVKGTERSSLSRLIGPLNLITPTDTNASPLDNRPHIEFRYTVGNKLKMSCTVYYATAFDMLRRRCAIDKSVITSLARADVWDAQGGKSKASFFMTQDERYIVKELVSKWHVSDTHALLEIAPAYFEHLAGTHNKATSLAKIVGFYNVRIDDVQNGARKQLDLLVMENLFYKQTVSKTFDLKGIESRKVSKAKSDGDEKTEAAIGSGTLFDGDWLERMQKGLVLLQPHAKRILLEAVSLDTRFLSSQSIMDYSLLLGLDETRKEVVAGLVDAIGSYNLFKTIESRGKMVINRGGEVTVIPPDQYRQRFETAIRQYFLACPDKWSKTSRRDGAGGRQGVPSIL</sequence>
<feature type="region of interest" description="Disordered" evidence="4">
    <location>
        <begin position="581"/>
        <end position="625"/>
    </location>
</feature>
<evidence type="ECO:0000256" key="4">
    <source>
        <dbReference type="SAM" id="MobiDB-lite"/>
    </source>
</evidence>
<proteinExistence type="predicted"/>
<feature type="compositionally biased region" description="Low complexity" evidence="4">
    <location>
        <begin position="212"/>
        <end position="234"/>
    </location>
</feature>
<feature type="region of interest" description="Disordered" evidence="4">
    <location>
        <begin position="1279"/>
        <end position="1333"/>
    </location>
</feature>
<keyword evidence="2 3" id="KW-0067">ATP-binding</keyword>
<dbReference type="Pfam" id="PF01504">
    <property type="entry name" value="PIP5K"/>
    <property type="match status" value="1"/>
</dbReference>
<dbReference type="EMBL" id="CP144054">
    <property type="protein sequence ID" value="WWD17779.1"/>
    <property type="molecule type" value="Genomic_DNA"/>
</dbReference>
<dbReference type="InterPro" id="IPR027483">
    <property type="entry name" value="PInositol-4-P-4/5-kinase_C_sf"/>
</dbReference>
<dbReference type="InterPro" id="IPR027484">
    <property type="entry name" value="PInositol-4-P-5-kinase_N"/>
</dbReference>
<feature type="region of interest" description="Disordered" evidence="4">
    <location>
        <begin position="742"/>
        <end position="772"/>
    </location>
</feature>
<feature type="compositionally biased region" description="Basic and acidic residues" evidence="4">
    <location>
        <begin position="235"/>
        <end position="251"/>
    </location>
</feature>
<feature type="region of interest" description="Disordered" evidence="4">
    <location>
        <begin position="1"/>
        <end position="57"/>
    </location>
</feature>
<evidence type="ECO:0000313" key="7">
    <source>
        <dbReference type="Proteomes" id="UP000322225"/>
    </source>
</evidence>
<dbReference type="SMART" id="SM00330">
    <property type="entry name" value="PIPKc"/>
    <property type="match status" value="1"/>
</dbReference>